<dbReference type="NCBIfam" id="NF033527">
    <property type="entry name" value="transpos_Tn3"/>
    <property type="match status" value="1"/>
</dbReference>
<evidence type="ECO:0000256" key="4">
    <source>
        <dbReference type="ARBA" id="ARBA00023172"/>
    </source>
</evidence>
<protein>
    <submittedName>
        <fullName evidence="7">Tn3 family transposase</fullName>
    </submittedName>
</protein>
<dbReference type="Pfam" id="PF13700">
    <property type="entry name" value="DUF4158"/>
    <property type="match status" value="1"/>
</dbReference>
<name>A0ABW9T7C8_9BACL</name>
<dbReference type="EMBL" id="WOAA01000020">
    <property type="protein sequence ID" value="MUG68030.1"/>
    <property type="molecule type" value="Genomic_DNA"/>
</dbReference>
<feature type="domain" description="DUF4158" evidence="6">
    <location>
        <begin position="8"/>
        <end position="172"/>
    </location>
</feature>
<comment type="similarity">
    <text evidence="1">Belongs to the transposase 7 family.</text>
</comment>
<evidence type="ECO:0000313" key="8">
    <source>
        <dbReference type="Proteomes" id="UP000435177"/>
    </source>
</evidence>
<feature type="domain" description="Tn3 transposase DDE" evidence="5">
    <location>
        <begin position="581"/>
        <end position="968"/>
    </location>
</feature>
<sequence length="990" mass="113870">MYARVRELLTQEERLQYLHIPPDLGEWEMATYFTLTQHDLEIIQQRRRDYNRLGFAVQLCVLRYLGWTISDLKYVPVQVLRYIAKQINVDVESFASYGEREATKYEHLEEIRKEYGYQTFTLGEYRSLCKHLFGHAIANGNSLHLIQLALEYLRKHKIILPSMATIERAVWETRKRTEEKIFKLLSISLTKLQIAKLDRVLTTMPENSKTYLAWLREVPGTSSPDSFLKIIKKLEFIRDLQLQVDTKGIHPNRLRQLSKIGSRYEPHSFRRFNDPKKYAILVAYLLELIQDLTDLAFEIHDRQIMILLSKGRKAQEELQKQNGKSINEKVVQFADLGAALIKARSEGADPFIALDAVMPWEQIVASVEEAKRLARPVDYDYLDLLEKKFYSLRKYTPTLLKSLEFQSTKSAEPLMKAVDIIRDMNDTGRRKVPEGAPLNFVSNRWQKHVYDDDGTINRHYYEMAVLTELRNYVRSGDVSIVGSRQHKDFEEYLVPKSDWNGIDPNTTKLAVSLSAKEYLEERTESLLQRLNWVSDHIDELDGVNLENGKLHIERLEKDVPDESRNFSLSLYEMLPRIKLTDLLMEVANWTKFHEQFIHASSNRAPNEEETTIIMATLMAMGTNIGLTKMAEATPSISYRQMANAAQWRLYEDAMNKAQAVLVNFHHKLSLPSYWGTGTTSSSDGMRVPIGVSALHADANPHYGTGKGATIYRFVSDQYSTFYTKVINTNARDAVHVIDGLLHHETDLAIEEHYTDTAGYTDQVFGLTHLLGFRFAPRLRDLADSKLYAIGKPSDFPKLSKLLRGQFNTKIIRENYDDVLRLAHSIREGTVSASLIMGKIGSYARQNSLATALREMGRIEKTIFILGYLSSEALRRRIHRGLNKGEAMNALARAIFFGKHGELRERALQDQLQHASALNIIINAISVWNTVYLQQATEHLKKKQGKLQEELLNHISPLGWGHVNFLGEYKFNTKQNTSLNSLRPLKQQEVE</sequence>
<reference evidence="7 8" key="1">
    <citation type="submission" date="2019-11" db="EMBL/GenBank/DDBJ databases">
        <title>Draft genome sequences of five Paenibacillus species of dairy origin.</title>
        <authorList>
            <person name="Olajide A.M."/>
            <person name="Chen S."/>
            <person name="Lapointe G."/>
        </authorList>
    </citation>
    <scope>NUCLEOTIDE SEQUENCE [LARGE SCALE GENOMIC DNA]</scope>
    <source>
        <strain evidence="7 8">3CS1</strain>
    </source>
</reference>
<keyword evidence="8" id="KW-1185">Reference proteome</keyword>
<keyword evidence="3" id="KW-0238">DNA-binding</keyword>
<dbReference type="Pfam" id="PF01526">
    <property type="entry name" value="DDE_Tnp_Tn3"/>
    <property type="match status" value="1"/>
</dbReference>
<proteinExistence type="inferred from homology"/>
<dbReference type="InterPro" id="IPR025296">
    <property type="entry name" value="DUF4158"/>
</dbReference>
<dbReference type="InterPro" id="IPR047653">
    <property type="entry name" value="Tn3-like_transpos"/>
</dbReference>
<evidence type="ECO:0000256" key="3">
    <source>
        <dbReference type="ARBA" id="ARBA00023125"/>
    </source>
</evidence>
<dbReference type="Proteomes" id="UP000435177">
    <property type="component" value="Unassembled WGS sequence"/>
</dbReference>
<evidence type="ECO:0000313" key="7">
    <source>
        <dbReference type="EMBL" id="MUG68030.1"/>
    </source>
</evidence>
<organism evidence="7 8">
    <name type="scientific">Paenibacillus campinasensis</name>
    <dbReference type="NCBI Taxonomy" id="66347"/>
    <lineage>
        <taxon>Bacteria</taxon>
        <taxon>Bacillati</taxon>
        <taxon>Bacillota</taxon>
        <taxon>Bacilli</taxon>
        <taxon>Bacillales</taxon>
        <taxon>Paenibacillaceae</taxon>
        <taxon>Paenibacillus</taxon>
    </lineage>
</organism>
<keyword evidence="4" id="KW-0233">DNA recombination</keyword>
<comment type="caution">
    <text evidence="7">The sequence shown here is derived from an EMBL/GenBank/DDBJ whole genome shotgun (WGS) entry which is preliminary data.</text>
</comment>
<keyword evidence="2" id="KW-0815">Transposition</keyword>
<evidence type="ECO:0000256" key="2">
    <source>
        <dbReference type="ARBA" id="ARBA00022578"/>
    </source>
</evidence>
<accession>A0ABW9T7C8</accession>
<gene>
    <name evidence="7" type="ORF">GNP94_18770</name>
</gene>
<evidence type="ECO:0000256" key="1">
    <source>
        <dbReference type="ARBA" id="ARBA00009402"/>
    </source>
</evidence>
<dbReference type="InterPro" id="IPR002513">
    <property type="entry name" value="Tn3_Tnp_DDE_dom"/>
</dbReference>
<evidence type="ECO:0000259" key="6">
    <source>
        <dbReference type="Pfam" id="PF13700"/>
    </source>
</evidence>
<evidence type="ECO:0000259" key="5">
    <source>
        <dbReference type="Pfam" id="PF01526"/>
    </source>
</evidence>
<dbReference type="RefSeq" id="WP_155618715.1">
    <property type="nucleotide sequence ID" value="NZ_WOAA01000020.1"/>
</dbReference>